<proteinExistence type="predicted"/>
<dbReference type="Proteomes" id="UP000482487">
    <property type="component" value="Unassembled WGS sequence"/>
</dbReference>
<sequence length="227" mass="23844">MVRRTSCWLVVAAVCCLVATIPVQSANGQQTREVPIPGTGLSLHLPPGLAVAPQKPAHAGDATLSITVESLRNFPRDGVVTKAEVQAQRTALAKGQATVADGGGGEAGLAEVVALPAGGSAVLYPVYSEFEICDLRLELVAVFFAGERRVTLRYSLPPAAVVKEDPGYFGHDKANCGSAVIWRQPGPEVLKRFHEAVKAGHLGPAANAWYTGFRAVLASLQQTTPAR</sequence>
<dbReference type="RefSeq" id="WP_160960697.1">
    <property type="nucleotide sequence ID" value="NZ_WVUD01000014.1"/>
</dbReference>
<reference evidence="2 3" key="1">
    <citation type="submission" date="2020-01" db="EMBL/GenBank/DDBJ databases">
        <title>Genome sequence of Desulfovibrio aerotolerans DSM 16695(T).</title>
        <authorList>
            <person name="Karnachuk O."/>
            <person name="Avakyan M."/>
            <person name="Mardanov A."/>
            <person name="Kadnikov V."/>
            <person name="Ravin N."/>
        </authorList>
    </citation>
    <scope>NUCLEOTIDE SEQUENCE [LARGE SCALE GENOMIC DNA]</scope>
    <source>
        <strain evidence="2 3">DSM 16695</strain>
    </source>
</reference>
<organism evidence="2 3">
    <name type="scientific">Solidesulfovibrio aerotolerans</name>
    <dbReference type="NCBI Taxonomy" id="295255"/>
    <lineage>
        <taxon>Bacteria</taxon>
        <taxon>Pseudomonadati</taxon>
        <taxon>Thermodesulfobacteriota</taxon>
        <taxon>Desulfovibrionia</taxon>
        <taxon>Desulfovibrionales</taxon>
        <taxon>Desulfovibrionaceae</taxon>
        <taxon>Solidesulfovibrio</taxon>
    </lineage>
</organism>
<dbReference type="AlphaFoldDB" id="A0A7C9MVA4"/>
<protein>
    <submittedName>
        <fullName evidence="2">Uncharacterized protein</fullName>
    </submittedName>
</protein>
<feature type="signal peptide" evidence="1">
    <location>
        <begin position="1"/>
        <end position="25"/>
    </location>
</feature>
<gene>
    <name evidence="2" type="ORF">GTA51_09880</name>
</gene>
<comment type="caution">
    <text evidence="2">The sequence shown here is derived from an EMBL/GenBank/DDBJ whole genome shotgun (WGS) entry which is preliminary data.</text>
</comment>
<feature type="chain" id="PRO_5028997639" evidence="1">
    <location>
        <begin position="26"/>
        <end position="227"/>
    </location>
</feature>
<evidence type="ECO:0000256" key="1">
    <source>
        <dbReference type="SAM" id="SignalP"/>
    </source>
</evidence>
<evidence type="ECO:0000313" key="2">
    <source>
        <dbReference type="EMBL" id="MYL83434.1"/>
    </source>
</evidence>
<keyword evidence="1" id="KW-0732">Signal</keyword>
<keyword evidence="3" id="KW-1185">Reference proteome</keyword>
<dbReference type="EMBL" id="WVUD01000014">
    <property type="protein sequence ID" value="MYL83434.1"/>
    <property type="molecule type" value="Genomic_DNA"/>
</dbReference>
<accession>A0A7C9MVA4</accession>
<evidence type="ECO:0000313" key="3">
    <source>
        <dbReference type="Proteomes" id="UP000482487"/>
    </source>
</evidence>
<dbReference type="OrthoDB" id="5454769at2"/>
<name>A0A7C9MVA4_9BACT</name>